<feature type="compositionally biased region" description="Polar residues" evidence="1">
    <location>
        <begin position="184"/>
        <end position="216"/>
    </location>
</feature>
<dbReference type="AlphaFoldDB" id="A0A9P8REQ7"/>
<dbReference type="InterPro" id="IPR058257">
    <property type="entry name" value="CorA-like_dom"/>
</dbReference>
<reference evidence="4" key="1">
    <citation type="journal article" date="2021" name="Nat. Commun.">
        <title>Genetic determinants of endophytism in the Arabidopsis root mycobiome.</title>
        <authorList>
            <person name="Mesny F."/>
            <person name="Miyauchi S."/>
            <person name="Thiergart T."/>
            <person name="Pickel B."/>
            <person name="Atanasova L."/>
            <person name="Karlsson M."/>
            <person name="Huettel B."/>
            <person name="Barry K.W."/>
            <person name="Haridas S."/>
            <person name="Chen C."/>
            <person name="Bauer D."/>
            <person name="Andreopoulos W."/>
            <person name="Pangilinan J."/>
            <person name="LaButti K."/>
            <person name="Riley R."/>
            <person name="Lipzen A."/>
            <person name="Clum A."/>
            <person name="Drula E."/>
            <person name="Henrissat B."/>
            <person name="Kohler A."/>
            <person name="Grigoriev I.V."/>
            <person name="Martin F.M."/>
            <person name="Hacquard S."/>
        </authorList>
    </citation>
    <scope>NUCLEOTIDE SEQUENCE</scope>
    <source>
        <strain evidence="4">MPI-SDFR-AT-0073</strain>
    </source>
</reference>
<dbReference type="EMBL" id="JAGPXC010000014">
    <property type="protein sequence ID" value="KAH6639929.1"/>
    <property type="molecule type" value="Genomic_DNA"/>
</dbReference>
<dbReference type="Proteomes" id="UP000758603">
    <property type="component" value="Unassembled WGS sequence"/>
</dbReference>
<keyword evidence="2" id="KW-0812">Transmembrane</keyword>
<dbReference type="OrthoDB" id="5396681at2759"/>
<feature type="transmembrane region" description="Helical" evidence="2">
    <location>
        <begin position="391"/>
        <end position="411"/>
    </location>
</feature>
<organism evidence="4 5">
    <name type="scientific">Truncatella angustata</name>
    <dbReference type="NCBI Taxonomy" id="152316"/>
    <lineage>
        <taxon>Eukaryota</taxon>
        <taxon>Fungi</taxon>
        <taxon>Dikarya</taxon>
        <taxon>Ascomycota</taxon>
        <taxon>Pezizomycotina</taxon>
        <taxon>Sordariomycetes</taxon>
        <taxon>Xylariomycetidae</taxon>
        <taxon>Amphisphaeriales</taxon>
        <taxon>Sporocadaceae</taxon>
        <taxon>Truncatella</taxon>
    </lineage>
</organism>
<evidence type="ECO:0000259" key="3">
    <source>
        <dbReference type="Pfam" id="PF26616"/>
    </source>
</evidence>
<accession>A0A9P8REQ7</accession>
<feature type="domain" description="CorA-like transporter" evidence="3">
    <location>
        <begin position="1"/>
        <end position="159"/>
    </location>
</feature>
<evidence type="ECO:0000256" key="2">
    <source>
        <dbReference type="SAM" id="Phobius"/>
    </source>
</evidence>
<dbReference type="RefSeq" id="XP_045951003.1">
    <property type="nucleotide sequence ID" value="XM_046095041.1"/>
</dbReference>
<sequence length="506" mass="57366">MPEFAKHILTFCVREKPHLQASFKIEDELTGHSPLLRIAELGRSGVRMQHCFNLIGVEYSTENREWPYVLRQTAVYNSFDLIGGQAFFLVLKANEVIRERIRKACSSIKRQDRINNMGIASVSFSQNLESHLLIFKWCVENWCSYLDFLQNEIRRASAHTRLSPIDKVVRDVVSRNTPPPRRLTGTSRKSSGLSFLSRASRSTSFKGVFGSSSNPRNDPDKIQSLGSTLADASGQNQTASTAEYQDLYKLFSFTELQELHHTSGKLEEARFVMSQDRNVMSDMMARFEKLHQSKVFTTHLPVDDIGFDKFFQGIQACVRELDDQQDRLRLMNGSLNKTMDLFNGILQYGNMRTGEFFAKQANASTVTMEQLTISMHNLATKTKKDTVSMHVITMITLFFLPGTFVAVRYGLPLLYRSLSSALTESQTFFSTGILNFDGDKPMNNLGDWIVRPAALKLFLAICLPLMGIVLLAWAAAYYWARRGSMIFPWTSTDDGEIETEKDLPAV</sequence>
<dbReference type="Pfam" id="PF26616">
    <property type="entry name" value="CorA-like"/>
    <property type="match status" value="1"/>
</dbReference>
<comment type="caution">
    <text evidence="4">The sequence shown here is derived from an EMBL/GenBank/DDBJ whole genome shotgun (WGS) entry which is preliminary data.</text>
</comment>
<keyword evidence="5" id="KW-1185">Reference proteome</keyword>
<name>A0A9P8REQ7_9PEZI</name>
<evidence type="ECO:0000256" key="1">
    <source>
        <dbReference type="SAM" id="MobiDB-lite"/>
    </source>
</evidence>
<feature type="region of interest" description="Disordered" evidence="1">
    <location>
        <begin position="173"/>
        <end position="236"/>
    </location>
</feature>
<keyword evidence="2" id="KW-0472">Membrane</keyword>
<gene>
    <name evidence="4" type="ORF">BKA67DRAFT_136972</name>
</gene>
<dbReference type="GeneID" id="70123934"/>
<keyword evidence="2" id="KW-1133">Transmembrane helix</keyword>
<feature type="transmembrane region" description="Helical" evidence="2">
    <location>
        <begin position="457"/>
        <end position="480"/>
    </location>
</feature>
<evidence type="ECO:0000313" key="4">
    <source>
        <dbReference type="EMBL" id="KAH6639929.1"/>
    </source>
</evidence>
<evidence type="ECO:0000313" key="5">
    <source>
        <dbReference type="Proteomes" id="UP000758603"/>
    </source>
</evidence>
<protein>
    <recommendedName>
        <fullName evidence="3">CorA-like transporter domain-containing protein</fullName>
    </recommendedName>
</protein>
<proteinExistence type="predicted"/>